<dbReference type="RefSeq" id="WP_045442886.1">
    <property type="nucleotide sequence ID" value="NZ_BBIO01000002.1"/>
</dbReference>
<sequence length="226" mass="24793">MNAKFELPGIVPWGRTFKEYEAFFALDAAALAGPVLDAGAGPSSFTGELCARGGQGLAADPLYAEASADIAARFEAVRAPMRKAMREAKERFNWKTYGSESALETLRAETLQAFIADRACAPERYIAASLPKLPFADGAFHLALCSHLLFLYGDDLDAAFHLRAVKELARVAGEVRIFPLFNLDGRPSSHLPCVMKRLRLEGYACETVTVPFEFQLGARMMLKVKR</sequence>
<dbReference type="SUPFAM" id="SSF53335">
    <property type="entry name" value="S-adenosyl-L-methionine-dependent methyltransferases"/>
    <property type="match status" value="1"/>
</dbReference>
<organism evidence="1 2">
    <name type="scientific">Tepidicaulis marinus</name>
    <dbReference type="NCBI Taxonomy" id="1333998"/>
    <lineage>
        <taxon>Bacteria</taxon>
        <taxon>Pseudomonadati</taxon>
        <taxon>Pseudomonadota</taxon>
        <taxon>Alphaproteobacteria</taxon>
        <taxon>Hyphomicrobiales</taxon>
        <taxon>Parvibaculaceae</taxon>
        <taxon>Tepidicaulis</taxon>
    </lineage>
</organism>
<gene>
    <name evidence="1" type="ORF">M2A_0666</name>
</gene>
<comment type="caution">
    <text evidence="1">The sequence shown here is derived from an EMBL/GenBank/DDBJ whole genome shotgun (WGS) entry which is preliminary data.</text>
</comment>
<dbReference type="eggNOG" id="COG2226">
    <property type="taxonomic scope" value="Bacteria"/>
</dbReference>
<protein>
    <submittedName>
        <fullName evidence="1">Conserved protein</fullName>
    </submittedName>
</protein>
<dbReference type="InterPro" id="IPR029063">
    <property type="entry name" value="SAM-dependent_MTases_sf"/>
</dbReference>
<evidence type="ECO:0000313" key="2">
    <source>
        <dbReference type="Proteomes" id="UP000028702"/>
    </source>
</evidence>
<dbReference type="EMBL" id="BBIO01000002">
    <property type="protein sequence ID" value="GAK44167.1"/>
    <property type="molecule type" value="Genomic_DNA"/>
</dbReference>
<evidence type="ECO:0000313" key="1">
    <source>
        <dbReference type="EMBL" id="GAK44167.1"/>
    </source>
</evidence>
<accession>A0A081B7Z9</accession>
<proteinExistence type="predicted"/>
<name>A0A081B7Z9_9HYPH</name>
<dbReference type="Gene3D" id="3.40.50.150">
    <property type="entry name" value="Vaccinia Virus protein VP39"/>
    <property type="match status" value="1"/>
</dbReference>
<reference evidence="1 2" key="1">
    <citation type="submission" date="2014-07" db="EMBL/GenBank/DDBJ databases">
        <title>Tepidicaulis marinum gen. nov., sp. nov., a novel marine bacterium denitrifying nitrate to nitrous oxide strictly under microaerobic conditions.</title>
        <authorList>
            <person name="Takeuchi M."/>
            <person name="Yamagishi T."/>
            <person name="Kamagata Y."/>
            <person name="Oshima K."/>
            <person name="Hattori M."/>
            <person name="Katayama T."/>
            <person name="Hanada S."/>
            <person name="Tamaki H."/>
            <person name="Marumo K."/>
            <person name="Maeda H."/>
            <person name="Nedachi M."/>
            <person name="Iwasaki W."/>
            <person name="Suwa Y."/>
            <person name="Sakata S."/>
        </authorList>
    </citation>
    <scope>NUCLEOTIDE SEQUENCE [LARGE SCALE GENOMIC DNA]</scope>
    <source>
        <strain evidence="1 2">MA2</strain>
    </source>
</reference>
<keyword evidence="2" id="KW-1185">Reference proteome</keyword>
<dbReference type="STRING" id="1333998.M2A_0666"/>
<dbReference type="Proteomes" id="UP000028702">
    <property type="component" value="Unassembled WGS sequence"/>
</dbReference>
<dbReference type="AlphaFoldDB" id="A0A081B7Z9"/>